<organism evidence="3 4">
    <name type="scientific">Curtobacterium poinsettiae</name>
    <dbReference type="NCBI Taxonomy" id="159612"/>
    <lineage>
        <taxon>Bacteria</taxon>
        <taxon>Bacillati</taxon>
        <taxon>Actinomycetota</taxon>
        <taxon>Actinomycetes</taxon>
        <taxon>Micrococcales</taxon>
        <taxon>Microbacteriaceae</taxon>
        <taxon>Curtobacterium</taxon>
    </lineage>
</organism>
<accession>A0A9Q9PBL6</accession>
<name>A0A9Q9PBL6_9MICO</name>
<dbReference type="PANTHER" id="PTHR46066:SF2">
    <property type="entry name" value="CHITINASE DOMAIN-CONTAINING PROTEIN 1"/>
    <property type="match status" value="1"/>
</dbReference>
<evidence type="ECO:0000313" key="3">
    <source>
        <dbReference type="EMBL" id="UYC82121.1"/>
    </source>
</evidence>
<dbReference type="GO" id="GO:0005975">
    <property type="term" value="P:carbohydrate metabolic process"/>
    <property type="evidence" value="ECO:0007669"/>
    <property type="project" value="InterPro"/>
</dbReference>
<dbReference type="AlphaFoldDB" id="A0A9Q9PBL6"/>
<feature type="domain" description="GH18" evidence="2">
    <location>
        <begin position="120"/>
        <end position="440"/>
    </location>
</feature>
<evidence type="ECO:0000259" key="2">
    <source>
        <dbReference type="PROSITE" id="PS51910"/>
    </source>
</evidence>
<feature type="domain" description="HTH araC/xylS-type" evidence="1">
    <location>
        <begin position="23"/>
        <end position="79"/>
    </location>
</feature>
<dbReference type="InterPro" id="IPR011583">
    <property type="entry name" value="Chitinase_II/V-like_cat"/>
</dbReference>
<dbReference type="Pfam" id="PF00704">
    <property type="entry name" value="Glyco_hydro_18"/>
    <property type="match status" value="1"/>
</dbReference>
<dbReference type="PROSITE" id="PS01124">
    <property type="entry name" value="HTH_ARAC_FAMILY_2"/>
    <property type="match status" value="1"/>
</dbReference>
<evidence type="ECO:0000313" key="4">
    <source>
        <dbReference type="Proteomes" id="UP001062223"/>
    </source>
</evidence>
<dbReference type="GO" id="GO:0016787">
    <property type="term" value="F:hydrolase activity"/>
    <property type="evidence" value="ECO:0007669"/>
    <property type="project" value="UniProtKB-KW"/>
</dbReference>
<sequence length="440" mass="46625">MDQVPTTASGPEHNGARLSRTVHEALRFVHAHAREAISVPDNAAAAHLSTRGLQSALRRELQTSPASYLRGVRLEGVRRDRAHAVVGTRPPRTTGRTLRMTPDHRARWTVLLAAALTAGLALAGCTAPTAARADGFDVTGFQPENADTALVDANAAAMDVVGVDGLLLNSTGTKVTAPSRAAKAQRNRAHANGLTAQLLVSNYSEADGDFSEPIARKLLTSPANRARVVRSLAADVATGGWDSVMIDLEALTPAEKPGLTAFARELRAAVGDDVRLDIALSASTTAAGYARLGYDVRALRAPLDHLTLMAYDQHGPWEPDAPGPVGSLAWSSKAARALATLAPADQIVLGVAGYGYHWKGTRPAGQLSDAQARLRVRKAGATARWDTTVGEWTATLRSGEVLWWSDARSLRERVALAERLGLTGVAVWSLDLSDRIEPVG</sequence>
<dbReference type="InterPro" id="IPR017853">
    <property type="entry name" value="GH"/>
</dbReference>
<gene>
    <name evidence="3" type="ORF">OE229_06560</name>
</gene>
<dbReference type="RefSeq" id="WP_262137058.1">
    <property type="nucleotide sequence ID" value="NZ_CP106879.1"/>
</dbReference>
<dbReference type="SUPFAM" id="SSF51445">
    <property type="entry name" value="(Trans)glycosidases"/>
    <property type="match status" value="1"/>
</dbReference>
<keyword evidence="3" id="KW-0378">Hydrolase</keyword>
<dbReference type="Proteomes" id="UP001062223">
    <property type="component" value="Chromosome"/>
</dbReference>
<dbReference type="PROSITE" id="PS51910">
    <property type="entry name" value="GH18_2"/>
    <property type="match status" value="1"/>
</dbReference>
<dbReference type="InterPro" id="IPR018060">
    <property type="entry name" value="HTH_AraC"/>
</dbReference>
<dbReference type="Gene3D" id="1.10.10.60">
    <property type="entry name" value="Homeodomain-like"/>
    <property type="match status" value="1"/>
</dbReference>
<reference evidence="3" key="1">
    <citation type="submission" date="2022-09" db="EMBL/GenBank/DDBJ databases">
        <title>Taxonomy of Curtobacterium flaccumfaciens.</title>
        <authorList>
            <person name="Osdaghi E."/>
            <person name="Taghavi S.M."/>
            <person name="Hamidizade M."/>
            <person name="Abachi H."/>
            <person name="Fazliarab A."/>
            <person name="Baeyen S."/>
            <person name="Portier P."/>
            <person name="Van Vaerenbergh J."/>
            <person name="Jacques M.-A."/>
        </authorList>
    </citation>
    <scope>NUCLEOTIDE SEQUENCE</scope>
    <source>
        <strain evidence="3">AGQB46</strain>
    </source>
</reference>
<dbReference type="SMART" id="SM00636">
    <property type="entry name" value="Glyco_18"/>
    <property type="match status" value="1"/>
</dbReference>
<dbReference type="GO" id="GO:0043565">
    <property type="term" value="F:sequence-specific DNA binding"/>
    <property type="evidence" value="ECO:0007669"/>
    <property type="project" value="InterPro"/>
</dbReference>
<dbReference type="InterPro" id="IPR029070">
    <property type="entry name" value="Chitinase_insertion_sf"/>
</dbReference>
<dbReference type="InterPro" id="IPR001223">
    <property type="entry name" value="Glyco_hydro18_cat"/>
</dbReference>
<dbReference type="GO" id="GO:0003700">
    <property type="term" value="F:DNA-binding transcription factor activity"/>
    <property type="evidence" value="ECO:0007669"/>
    <property type="project" value="InterPro"/>
</dbReference>
<dbReference type="PANTHER" id="PTHR46066">
    <property type="entry name" value="CHITINASE DOMAIN-CONTAINING PROTEIN 1 FAMILY MEMBER"/>
    <property type="match status" value="1"/>
</dbReference>
<dbReference type="Gene3D" id="3.10.50.10">
    <property type="match status" value="1"/>
</dbReference>
<dbReference type="Gene3D" id="3.20.20.80">
    <property type="entry name" value="Glycosidases"/>
    <property type="match status" value="1"/>
</dbReference>
<dbReference type="GO" id="GO:0008061">
    <property type="term" value="F:chitin binding"/>
    <property type="evidence" value="ECO:0007669"/>
    <property type="project" value="InterPro"/>
</dbReference>
<evidence type="ECO:0000259" key="1">
    <source>
        <dbReference type="PROSITE" id="PS01124"/>
    </source>
</evidence>
<protein>
    <submittedName>
        <fullName evidence="3">Glycosyl hydrolase family 18 protein</fullName>
    </submittedName>
</protein>
<dbReference type="KEGG" id="cpoi:OE229_06560"/>
<proteinExistence type="predicted"/>
<dbReference type="EMBL" id="CP106879">
    <property type="protein sequence ID" value="UYC82121.1"/>
    <property type="molecule type" value="Genomic_DNA"/>
</dbReference>